<accession>A0A183UFH0</accession>
<evidence type="ECO:0000313" key="2">
    <source>
        <dbReference type="EMBL" id="VDM38561.1"/>
    </source>
</evidence>
<protein>
    <submittedName>
        <fullName evidence="4">Secreted protein</fullName>
    </submittedName>
</protein>
<keyword evidence="1" id="KW-0812">Transmembrane</keyword>
<evidence type="ECO:0000313" key="4">
    <source>
        <dbReference type="WBParaSite" id="TCNE_0000724001-mRNA-1"/>
    </source>
</evidence>
<keyword evidence="1" id="KW-0472">Membrane</keyword>
<sequence>MGEQLNWVVGQFLCFIMFQYVCKSLFFSLPVKETFDAPVTSLLITSAVVRTVSSEIFPLRMRGTVASDTRTCQEYQSKKGGRYEAKKYGDG</sequence>
<reference evidence="4" key="1">
    <citation type="submission" date="2016-06" db="UniProtKB">
        <authorList>
            <consortium name="WormBaseParasite"/>
        </authorList>
    </citation>
    <scope>IDENTIFICATION</scope>
</reference>
<proteinExistence type="predicted"/>
<feature type="transmembrane region" description="Helical" evidence="1">
    <location>
        <begin position="7"/>
        <end position="29"/>
    </location>
</feature>
<dbReference type="WBParaSite" id="TCNE_0000724001-mRNA-1">
    <property type="protein sequence ID" value="TCNE_0000724001-mRNA-1"/>
    <property type="gene ID" value="TCNE_0000724001"/>
</dbReference>
<dbReference type="AlphaFoldDB" id="A0A183UFH0"/>
<keyword evidence="1" id="KW-1133">Transmembrane helix</keyword>
<keyword evidence="3" id="KW-1185">Reference proteome</keyword>
<evidence type="ECO:0000256" key="1">
    <source>
        <dbReference type="SAM" id="Phobius"/>
    </source>
</evidence>
<organism evidence="3 4">
    <name type="scientific">Toxocara canis</name>
    <name type="common">Canine roundworm</name>
    <dbReference type="NCBI Taxonomy" id="6265"/>
    <lineage>
        <taxon>Eukaryota</taxon>
        <taxon>Metazoa</taxon>
        <taxon>Ecdysozoa</taxon>
        <taxon>Nematoda</taxon>
        <taxon>Chromadorea</taxon>
        <taxon>Rhabditida</taxon>
        <taxon>Spirurina</taxon>
        <taxon>Ascaridomorpha</taxon>
        <taxon>Ascaridoidea</taxon>
        <taxon>Toxocaridae</taxon>
        <taxon>Toxocara</taxon>
    </lineage>
</organism>
<dbReference type="EMBL" id="UYWY01019642">
    <property type="protein sequence ID" value="VDM38561.1"/>
    <property type="molecule type" value="Genomic_DNA"/>
</dbReference>
<gene>
    <name evidence="2" type="ORF">TCNE_LOCUS7240</name>
</gene>
<name>A0A183UFH0_TOXCA</name>
<reference evidence="2 3" key="2">
    <citation type="submission" date="2018-11" db="EMBL/GenBank/DDBJ databases">
        <authorList>
            <consortium name="Pathogen Informatics"/>
        </authorList>
    </citation>
    <scope>NUCLEOTIDE SEQUENCE [LARGE SCALE GENOMIC DNA]</scope>
</reference>
<evidence type="ECO:0000313" key="3">
    <source>
        <dbReference type="Proteomes" id="UP000050794"/>
    </source>
</evidence>
<dbReference type="Proteomes" id="UP000050794">
    <property type="component" value="Unassembled WGS sequence"/>
</dbReference>